<gene>
    <name evidence="1" type="ORF">FNL39_104524</name>
</gene>
<keyword evidence="2" id="KW-1185">Reference proteome</keyword>
<dbReference type="EMBL" id="VMSD01000004">
    <property type="protein sequence ID" value="KAF0847101.1"/>
    <property type="molecule type" value="Genomic_DNA"/>
</dbReference>
<protein>
    <submittedName>
        <fullName evidence="1">Uncharacterized protein</fullName>
    </submittedName>
</protein>
<proteinExistence type="predicted"/>
<evidence type="ECO:0000313" key="2">
    <source>
        <dbReference type="Proteomes" id="UP000798951"/>
    </source>
</evidence>
<name>A0ABQ6YN10_9NOCA</name>
<accession>A0ABQ6YN10</accession>
<dbReference type="Proteomes" id="UP000798951">
    <property type="component" value="Unassembled WGS sequence"/>
</dbReference>
<evidence type="ECO:0000313" key="1">
    <source>
        <dbReference type="EMBL" id="KAF0847101.1"/>
    </source>
</evidence>
<comment type="caution">
    <text evidence="1">The sequence shown here is derived from an EMBL/GenBank/DDBJ whole genome shotgun (WGS) entry which is preliminary data.</text>
</comment>
<dbReference type="RefSeq" id="WP_067983667.1">
    <property type="nucleotide sequence ID" value="NZ_VMSD01000004.1"/>
</dbReference>
<sequence length="74" mass="7827">MEHLVRTATTLPVPAAPVLATADARLVSRLRNRGLRALLATAAGLSTQNQLRLGAVAETLSETEGLHHPHTAQL</sequence>
<organism evidence="1 2">
    <name type="scientific">Nocardia caishijiensis</name>
    <dbReference type="NCBI Taxonomy" id="184756"/>
    <lineage>
        <taxon>Bacteria</taxon>
        <taxon>Bacillati</taxon>
        <taxon>Actinomycetota</taxon>
        <taxon>Actinomycetes</taxon>
        <taxon>Mycobacteriales</taxon>
        <taxon>Nocardiaceae</taxon>
        <taxon>Nocardia</taxon>
    </lineage>
</organism>
<reference evidence="1 2" key="1">
    <citation type="submission" date="2019-07" db="EMBL/GenBank/DDBJ databases">
        <title>Genomic Encyclopedia of Type Strains, Phase IV (KMG-IV): sequencing the most valuable type-strain genomes for metagenomic binning, comparative biology and taxonomic classification.</title>
        <authorList>
            <person name="Goeker M."/>
        </authorList>
    </citation>
    <scope>NUCLEOTIDE SEQUENCE [LARGE SCALE GENOMIC DNA]</scope>
    <source>
        <strain evidence="1 2">DSM 44831</strain>
    </source>
</reference>